<organism evidence="2 3">
    <name type="scientific">Rickenella mellea</name>
    <dbReference type="NCBI Taxonomy" id="50990"/>
    <lineage>
        <taxon>Eukaryota</taxon>
        <taxon>Fungi</taxon>
        <taxon>Dikarya</taxon>
        <taxon>Basidiomycota</taxon>
        <taxon>Agaricomycotina</taxon>
        <taxon>Agaricomycetes</taxon>
        <taxon>Hymenochaetales</taxon>
        <taxon>Rickenellaceae</taxon>
        <taxon>Rickenella</taxon>
    </lineage>
</organism>
<dbReference type="OrthoDB" id="3636801at2759"/>
<protein>
    <recommendedName>
        <fullName evidence="1">F-box domain-containing protein</fullName>
    </recommendedName>
</protein>
<dbReference type="Pfam" id="PF12937">
    <property type="entry name" value="F-box-like"/>
    <property type="match status" value="1"/>
</dbReference>
<evidence type="ECO:0000259" key="1">
    <source>
        <dbReference type="PROSITE" id="PS50181"/>
    </source>
</evidence>
<gene>
    <name evidence="2" type="ORF">BD410DRAFT_620240</name>
</gene>
<proteinExistence type="predicted"/>
<name>A0A4Y7PMT3_9AGAM</name>
<dbReference type="VEuPathDB" id="FungiDB:BD410DRAFT_620240"/>
<dbReference type="InterPro" id="IPR036047">
    <property type="entry name" value="F-box-like_dom_sf"/>
</dbReference>
<dbReference type="InterPro" id="IPR001810">
    <property type="entry name" value="F-box_dom"/>
</dbReference>
<dbReference type="EMBL" id="ML170241">
    <property type="protein sequence ID" value="TDL16505.1"/>
    <property type="molecule type" value="Genomic_DNA"/>
</dbReference>
<evidence type="ECO:0000313" key="2">
    <source>
        <dbReference type="EMBL" id="TDL16505.1"/>
    </source>
</evidence>
<dbReference type="Proteomes" id="UP000294933">
    <property type="component" value="Unassembled WGS sequence"/>
</dbReference>
<dbReference type="AlphaFoldDB" id="A0A4Y7PMT3"/>
<sequence length="334" mass="38254">MDQLPEDVELAILTWANRQSSLNLSLVSKRWRIVCLPEVFRKVTIFGTWAVAEPRVTLFLKSRELCSFVQQFDMIIYVKGDDRRGLAWIFSPNKGDRMVPKRDFPSTLVKLLTNMTGLRLLRFSIPAENVQLFNDAFSKASLRLQSVRGLSLGISNYFLVPYCPELQAVSIDAESRWRRTNVKSDPCSFIRSFAGRPIQFFSMWDWWTTETTSAILEAMPDLKTLQMGHFGSQLRLHEHLMILKNLKSLEQFEFVSMWHVDLNVSGDLRAESTQNQLKESILGTCPGIQRFNIQVPLVMDVSYGGCLITDIETASMVRPRMCRVDTKDKSSPSV</sequence>
<dbReference type="SUPFAM" id="SSF81383">
    <property type="entry name" value="F-box domain"/>
    <property type="match status" value="1"/>
</dbReference>
<reference evidence="2 3" key="1">
    <citation type="submission" date="2018-06" db="EMBL/GenBank/DDBJ databases">
        <title>A transcriptomic atlas of mushroom development highlights an independent origin of complex multicellularity.</title>
        <authorList>
            <consortium name="DOE Joint Genome Institute"/>
            <person name="Krizsan K."/>
            <person name="Almasi E."/>
            <person name="Merenyi Z."/>
            <person name="Sahu N."/>
            <person name="Viragh M."/>
            <person name="Koszo T."/>
            <person name="Mondo S."/>
            <person name="Kiss B."/>
            <person name="Balint B."/>
            <person name="Kues U."/>
            <person name="Barry K."/>
            <person name="Hegedus J.C."/>
            <person name="Henrissat B."/>
            <person name="Johnson J."/>
            <person name="Lipzen A."/>
            <person name="Ohm R."/>
            <person name="Nagy I."/>
            <person name="Pangilinan J."/>
            <person name="Yan J."/>
            <person name="Xiong Y."/>
            <person name="Grigoriev I.V."/>
            <person name="Hibbett D.S."/>
            <person name="Nagy L.G."/>
        </authorList>
    </citation>
    <scope>NUCLEOTIDE SEQUENCE [LARGE SCALE GENOMIC DNA]</scope>
    <source>
        <strain evidence="2 3">SZMC22713</strain>
    </source>
</reference>
<evidence type="ECO:0000313" key="3">
    <source>
        <dbReference type="Proteomes" id="UP000294933"/>
    </source>
</evidence>
<dbReference type="PROSITE" id="PS50181">
    <property type="entry name" value="FBOX"/>
    <property type="match status" value="1"/>
</dbReference>
<keyword evidence="3" id="KW-1185">Reference proteome</keyword>
<feature type="domain" description="F-box" evidence="1">
    <location>
        <begin position="1"/>
        <end position="43"/>
    </location>
</feature>
<accession>A0A4Y7PMT3</accession>